<dbReference type="GO" id="GO:0008270">
    <property type="term" value="F:zinc ion binding"/>
    <property type="evidence" value="ECO:0007669"/>
    <property type="project" value="UniProtKB-KW"/>
</dbReference>
<accession>A0A078BAU6</accession>
<evidence type="ECO:0000256" key="2">
    <source>
        <dbReference type="ARBA" id="ARBA00022771"/>
    </source>
</evidence>
<sequence>MDTIMHPNIMSNNNISNMRAQTSHTIIGNSALSKRKRVVINMTRSNWNTHSKSKNKEEAFDPLLLKIPDLAFYKAAKGVRNSPPDKKTNETNPLRNNINSSGHFRKRTSHQSTQSAYNQNINDSNRAMNSIESIPQQSNVLINMNSTNNLFKSLKHISNIGMRPQTTQNSKKHYQGFDAKIMMHHRIKSNNSIEEQQNFINEEDPNNTSEQKKESLAEKEVKIIKKNFVKLHDLCEDDKLTIDKQKSQITQYKSQYAELLKQYRALQEELKRLRFSYGVEVSEKRNVITELEKQTDKANANERKIIQLQSYIQDCEKQIIKLSSDNLEIKMKEEQTRNDVGAIKKNFENHIEHLNEKMEKIIKDNEELVSYKNKEIQERDETIEFKIKEFNDLMTKYQACEEIINNAKGFKPGTTDFDRMQARINRLENDVDLYKKIIQKNERDLKKREEEWTKERQQHEQNQVNLLAELRTVKEDGQKREQELLDDIKDMNEQYHDARTLKENLQEHIDFITNELKLVKEVNQTFRGENNRLVTQYTDLARQFDDMKMNQFKINETNIKLKKDITKMTRELGQAKEDKDVAENEYLVKMQEMAELRNGIGPNGQISMNGLAAFHLISEEAKEASQSEFKRIVHEQTVQIAQEKQKQSELLQQQEELSQRLENLTHEKFNLETQKQELLQQIDQNNQDIRRRNDFISEIKANIDSLNSFLFKIAEIMQCLSCLTHIDRPLMLQCGHSICRDCVAKHLHPFKKDAMVLCEKCTVSTVAKNLKNSIVLDDLSFCFYEILKSLKKNAQIFETKGRAFSIFDDSQGAQKYNLLIMNTIKQ</sequence>
<gene>
    <name evidence="8" type="primary">Contig16597.g17670</name>
    <name evidence="8" type="ORF">STYLEM_19834</name>
</gene>
<dbReference type="OrthoDB" id="654191at2759"/>
<name>A0A078BAU6_STYLE</name>
<organism evidence="8 9">
    <name type="scientific">Stylonychia lemnae</name>
    <name type="common">Ciliate</name>
    <dbReference type="NCBI Taxonomy" id="5949"/>
    <lineage>
        <taxon>Eukaryota</taxon>
        <taxon>Sar</taxon>
        <taxon>Alveolata</taxon>
        <taxon>Ciliophora</taxon>
        <taxon>Intramacronucleata</taxon>
        <taxon>Spirotrichea</taxon>
        <taxon>Stichotrichia</taxon>
        <taxon>Sporadotrichida</taxon>
        <taxon>Oxytrichidae</taxon>
        <taxon>Stylonychinae</taxon>
        <taxon>Stylonychia</taxon>
    </lineage>
</organism>
<feature type="coiled-coil region" evidence="5">
    <location>
        <begin position="640"/>
        <end position="688"/>
    </location>
</feature>
<dbReference type="Gene3D" id="3.30.40.10">
    <property type="entry name" value="Zinc/RING finger domain, C3HC4 (zinc finger)"/>
    <property type="match status" value="1"/>
</dbReference>
<keyword evidence="3" id="KW-0862">Zinc</keyword>
<feature type="region of interest" description="Disordered" evidence="6">
    <location>
        <begin position="78"/>
        <end position="116"/>
    </location>
</feature>
<dbReference type="PROSITE" id="PS50089">
    <property type="entry name" value="ZF_RING_2"/>
    <property type="match status" value="1"/>
</dbReference>
<dbReference type="AlphaFoldDB" id="A0A078BAU6"/>
<dbReference type="InterPro" id="IPR001841">
    <property type="entry name" value="Znf_RING"/>
</dbReference>
<feature type="coiled-coil region" evidence="5">
    <location>
        <begin position="242"/>
        <end position="301"/>
    </location>
</feature>
<dbReference type="InParanoid" id="A0A078BAU6"/>
<reference evidence="8 9" key="1">
    <citation type="submission" date="2014-06" db="EMBL/GenBank/DDBJ databases">
        <authorList>
            <person name="Swart Estienne"/>
        </authorList>
    </citation>
    <scope>NUCLEOTIDE SEQUENCE [LARGE SCALE GENOMIC DNA]</scope>
    <source>
        <strain evidence="8 9">130c</strain>
    </source>
</reference>
<keyword evidence="2 4" id="KW-0863">Zinc-finger</keyword>
<dbReference type="InterPro" id="IPR013083">
    <property type="entry name" value="Znf_RING/FYVE/PHD"/>
</dbReference>
<evidence type="ECO:0000259" key="7">
    <source>
        <dbReference type="PROSITE" id="PS50089"/>
    </source>
</evidence>
<evidence type="ECO:0000256" key="4">
    <source>
        <dbReference type="PROSITE-ProRule" id="PRU00175"/>
    </source>
</evidence>
<feature type="coiled-coil region" evidence="5">
    <location>
        <begin position="417"/>
        <end position="522"/>
    </location>
</feature>
<feature type="coiled-coil region" evidence="5">
    <location>
        <begin position="558"/>
        <end position="585"/>
    </location>
</feature>
<feature type="domain" description="RING-type" evidence="7">
    <location>
        <begin position="719"/>
        <end position="762"/>
    </location>
</feature>
<dbReference type="PROSITE" id="PS00518">
    <property type="entry name" value="ZF_RING_1"/>
    <property type="match status" value="1"/>
</dbReference>
<evidence type="ECO:0000256" key="3">
    <source>
        <dbReference type="ARBA" id="ARBA00022833"/>
    </source>
</evidence>
<protein>
    <recommendedName>
        <fullName evidence="7">RING-type domain-containing protein</fullName>
    </recommendedName>
</protein>
<keyword evidence="1" id="KW-0479">Metal-binding</keyword>
<dbReference type="EMBL" id="CCKQ01018709">
    <property type="protein sequence ID" value="CDW90688.1"/>
    <property type="molecule type" value="Genomic_DNA"/>
</dbReference>
<feature type="compositionally biased region" description="Polar residues" evidence="6">
    <location>
        <begin position="90"/>
        <end position="102"/>
    </location>
</feature>
<keyword evidence="9" id="KW-1185">Reference proteome</keyword>
<evidence type="ECO:0000256" key="5">
    <source>
        <dbReference type="SAM" id="Coils"/>
    </source>
</evidence>
<evidence type="ECO:0000313" key="9">
    <source>
        <dbReference type="Proteomes" id="UP000039865"/>
    </source>
</evidence>
<evidence type="ECO:0000256" key="6">
    <source>
        <dbReference type="SAM" id="MobiDB-lite"/>
    </source>
</evidence>
<dbReference type="SUPFAM" id="SSF57850">
    <property type="entry name" value="RING/U-box"/>
    <property type="match status" value="1"/>
</dbReference>
<keyword evidence="5" id="KW-0175">Coiled coil</keyword>
<proteinExistence type="predicted"/>
<dbReference type="InterPro" id="IPR017907">
    <property type="entry name" value="Znf_RING_CS"/>
</dbReference>
<evidence type="ECO:0000313" key="8">
    <source>
        <dbReference type="EMBL" id="CDW90688.1"/>
    </source>
</evidence>
<dbReference type="Proteomes" id="UP000039865">
    <property type="component" value="Unassembled WGS sequence"/>
</dbReference>
<evidence type="ECO:0000256" key="1">
    <source>
        <dbReference type="ARBA" id="ARBA00022723"/>
    </source>
</evidence>